<evidence type="ECO:0000256" key="1">
    <source>
        <dbReference type="ARBA" id="ARBA00006383"/>
    </source>
</evidence>
<dbReference type="RefSeq" id="WP_012166594.1">
    <property type="nucleotide sequence ID" value="NC_009926.1"/>
</dbReference>
<keyword evidence="2 4" id="KW-0808">Transferase</keyword>
<dbReference type="NCBIfam" id="NF033082">
    <property type="entry name" value="AAC_3"/>
    <property type="match status" value="1"/>
</dbReference>
<accession>A8ZK93</accession>
<keyword evidence="4" id="KW-0046">Antibiotic resistance</keyword>
<evidence type="ECO:0000256" key="2">
    <source>
        <dbReference type="ARBA" id="ARBA00022679"/>
    </source>
</evidence>
<dbReference type="HOGENOM" id="CLU_060091_1_1_3"/>
<evidence type="ECO:0000313" key="5">
    <source>
        <dbReference type="EMBL" id="ABW31593.1"/>
    </source>
</evidence>
<dbReference type="PANTHER" id="PTHR11104:SF0">
    <property type="entry name" value="SPBETA PROPHAGE-DERIVED AMINOGLYCOSIDE N(3')-ACETYLTRANSFERASE-LIKE PROTEIN YOKD"/>
    <property type="match status" value="1"/>
</dbReference>
<geneLocation type="plasmid" evidence="5 6">
    <name>pREB1</name>
</geneLocation>
<dbReference type="EMBL" id="CP000838">
    <property type="protein sequence ID" value="ABW31593.1"/>
    <property type="molecule type" value="Genomic_DNA"/>
</dbReference>
<comment type="catalytic activity">
    <reaction evidence="4">
        <text>a 2-deoxystreptamine antibiotic + acetyl-CoA = an N(3)-acetyl-2-deoxystreptamine antibiotic + CoA + H(+)</text>
        <dbReference type="Rhea" id="RHEA:12665"/>
        <dbReference type="ChEBI" id="CHEBI:15378"/>
        <dbReference type="ChEBI" id="CHEBI:57287"/>
        <dbReference type="ChEBI" id="CHEBI:57288"/>
        <dbReference type="ChEBI" id="CHEBI:57921"/>
        <dbReference type="ChEBI" id="CHEBI:77452"/>
        <dbReference type="EC" id="2.3.1.81"/>
    </reaction>
</comment>
<dbReference type="InterPro" id="IPR028345">
    <property type="entry name" value="Antibiotic_NAT-like"/>
</dbReference>
<dbReference type="KEGG" id="amr:AM1_A0084"/>
<evidence type="ECO:0000313" key="6">
    <source>
        <dbReference type="Proteomes" id="UP000000268"/>
    </source>
</evidence>
<evidence type="ECO:0000256" key="4">
    <source>
        <dbReference type="RuleBase" id="RU365031"/>
    </source>
</evidence>
<sequence length="270" mass="30791">MSHMKKKQLITKSQLIQDLRKLGVCKKQTIMLHSSVRNIGWVVGGPDVVLAAILSLLTDAGTLMMMASWEDNPYDLSRWPKHRQEAYLCECPAYDPSQSRADWREMGILTEYLRTWPGAHRSRHPFSYVAVGELAQWITAEQPWQYRDGPGSPLAKLCEVSGSVLLLGSPIGDVTLLHHAEHLADVPNKWIDRYRMPILQNGQRVWMDFEEFDTTNGIVDWPDNYFETIVKDYLATHPAQTGKVGGARSYLLDAQSLTQFGVQWMEENFN</sequence>
<dbReference type="PANTHER" id="PTHR11104">
    <property type="entry name" value="AMINOGLYCOSIDE N3-ACETYLTRANSFERASE"/>
    <property type="match status" value="1"/>
</dbReference>
<comment type="similarity">
    <text evidence="1 4">Belongs to the antibiotic N-acetyltransferase family.</text>
</comment>
<dbReference type="GO" id="GO:0046677">
    <property type="term" value="P:response to antibiotic"/>
    <property type="evidence" value="ECO:0007669"/>
    <property type="project" value="UniProtKB-KW"/>
</dbReference>
<reference evidence="5 6" key="1">
    <citation type="journal article" date="2008" name="Proc. Natl. Acad. Sci. U.S.A.">
        <title>Niche adaptation and genome expansion in the chlorophyll d-producing cyanobacterium Acaryochloris marina.</title>
        <authorList>
            <person name="Swingley W.D."/>
            <person name="Chen M."/>
            <person name="Cheung P.C."/>
            <person name="Conrad A.L."/>
            <person name="Dejesa L.C."/>
            <person name="Hao J."/>
            <person name="Honchak B.M."/>
            <person name="Karbach L.E."/>
            <person name="Kurdoglu A."/>
            <person name="Lahiri S."/>
            <person name="Mastrian S.D."/>
            <person name="Miyashita H."/>
            <person name="Page L."/>
            <person name="Ramakrishna P."/>
            <person name="Satoh S."/>
            <person name="Sattley W.M."/>
            <person name="Shimada Y."/>
            <person name="Taylor H.L."/>
            <person name="Tomo T."/>
            <person name="Tsuchiya T."/>
            <person name="Wang Z.T."/>
            <person name="Raymond J."/>
            <person name="Mimuro M."/>
            <person name="Blankenship R.E."/>
            <person name="Touchman J.W."/>
        </authorList>
    </citation>
    <scope>NUCLEOTIDE SEQUENCE [LARGE SCALE GENOMIC DNA]</scope>
    <source>
        <strain evidence="6">MBIC 11017</strain>
        <plasmid evidence="6">Plasmid pREB1</plasmid>
    </source>
</reference>
<organism evidence="5 6">
    <name type="scientific">Acaryochloris marina (strain MBIC 11017)</name>
    <dbReference type="NCBI Taxonomy" id="329726"/>
    <lineage>
        <taxon>Bacteria</taxon>
        <taxon>Bacillati</taxon>
        <taxon>Cyanobacteriota</taxon>
        <taxon>Cyanophyceae</taxon>
        <taxon>Acaryochloridales</taxon>
        <taxon>Acaryochloridaceae</taxon>
        <taxon>Acaryochloris</taxon>
    </lineage>
</organism>
<dbReference type="AlphaFoldDB" id="A8ZK93"/>
<keyword evidence="3 4" id="KW-0012">Acyltransferase</keyword>
<dbReference type="Pfam" id="PF02522">
    <property type="entry name" value="Antibiotic_NAT"/>
    <property type="match status" value="1"/>
</dbReference>
<dbReference type="SUPFAM" id="SSF110710">
    <property type="entry name" value="TTHA0583/YokD-like"/>
    <property type="match status" value="1"/>
</dbReference>
<evidence type="ECO:0000256" key="3">
    <source>
        <dbReference type="ARBA" id="ARBA00023315"/>
    </source>
</evidence>
<dbReference type="Proteomes" id="UP000000268">
    <property type="component" value="Plasmid pREB1"/>
</dbReference>
<keyword evidence="6" id="KW-1185">Reference proteome</keyword>
<proteinExistence type="inferred from homology"/>
<keyword evidence="5" id="KW-0614">Plasmid</keyword>
<gene>
    <name evidence="5" type="primary">aacC3</name>
    <name evidence="5" type="ordered locus">AM1_A0084</name>
</gene>
<dbReference type="GO" id="GO:0046353">
    <property type="term" value="F:aminoglycoside 3-N-acetyltransferase activity"/>
    <property type="evidence" value="ECO:0007669"/>
    <property type="project" value="UniProtKB-EC"/>
</dbReference>
<name>A8ZK93_ACAM1</name>
<protein>
    <recommendedName>
        <fullName evidence="4">Aminoglycoside N(3)-acetyltransferase</fullName>
        <ecNumber evidence="4">2.3.1.-</ecNumber>
    </recommendedName>
</protein>
<dbReference type="InterPro" id="IPR003679">
    <property type="entry name" value="Amioglycoside_AcTrfase"/>
</dbReference>
<dbReference type="EC" id="2.3.1.-" evidence="4"/>